<feature type="transmembrane region" description="Helical" evidence="1">
    <location>
        <begin position="48"/>
        <end position="66"/>
    </location>
</feature>
<proteinExistence type="predicted"/>
<protein>
    <submittedName>
        <fullName evidence="2">Uncharacterized protein</fullName>
    </submittedName>
</protein>
<keyword evidence="3" id="KW-1185">Reference proteome</keyword>
<dbReference type="STRING" id="1423807.FD16_GL002043"/>
<dbReference type="PATRIC" id="fig|1423807.3.peg.2095"/>
<keyword evidence="1" id="KW-0812">Transmembrane</keyword>
<feature type="transmembrane region" description="Helical" evidence="1">
    <location>
        <begin position="14"/>
        <end position="36"/>
    </location>
</feature>
<organism evidence="2 3">
    <name type="scientific">Paucilactobacillus suebicus DSM 5007 = KCTC 3549</name>
    <dbReference type="NCBI Taxonomy" id="1423807"/>
    <lineage>
        <taxon>Bacteria</taxon>
        <taxon>Bacillati</taxon>
        <taxon>Bacillota</taxon>
        <taxon>Bacilli</taxon>
        <taxon>Lactobacillales</taxon>
        <taxon>Lactobacillaceae</taxon>
        <taxon>Paucilactobacillus</taxon>
    </lineage>
</organism>
<dbReference type="GO" id="GO:0016020">
    <property type="term" value="C:membrane"/>
    <property type="evidence" value="ECO:0007669"/>
    <property type="project" value="UniProtKB-SubCell"/>
</dbReference>
<evidence type="ECO:0000313" key="3">
    <source>
        <dbReference type="Proteomes" id="UP000051820"/>
    </source>
</evidence>
<evidence type="ECO:0000313" key="2">
    <source>
        <dbReference type="EMBL" id="KRM09061.1"/>
    </source>
</evidence>
<keyword evidence="1" id="KW-0472">Membrane</keyword>
<comment type="caution">
    <text evidence="2">The sequence shown here is derived from an EMBL/GenBank/DDBJ whole genome shotgun (WGS) entry which is preliminary data.</text>
</comment>
<gene>
    <name evidence="2" type="ORF">FD16_GL002043</name>
</gene>
<evidence type="ECO:0000256" key="1">
    <source>
        <dbReference type="SAM" id="Phobius"/>
    </source>
</evidence>
<reference evidence="2 3" key="1">
    <citation type="journal article" date="2015" name="Genome Announc.">
        <title>Expanding the biotechnology potential of lactobacilli through comparative genomics of 213 strains and associated genera.</title>
        <authorList>
            <person name="Sun Z."/>
            <person name="Harris H.M."/>
            <person name="McCann A."/>
            <person name="Guo C."/>
            <person name="Argimon S."/>
            <person name="Zhang W."/>
            <person name="Yang X."/>
            <person name="Jeffery I.B."/>
            <person name="Cooney J.C."/>
            <person name="Kagawa T.F."/>
            <person name="Liu W."/>
            <person name="Song Y."/>
            <person name="Salvetti E."/>
            <person name="Wrobel A."/>
            <person name="Rasinkangas P."/>
            <person name="Parkhill J."/>
            <person name="Rea M.C."/>
            <person name="O'Sullivan O."/>
            <person name="Ritari J."/>
            <person name="Douillard F.P."/>
            <person name="Paul Ross R."/>
            <person name="Yang R."/>
            <person name="Briner A.E."/>
            <person name="Felis G.E."/>
            <person name="de Vos W.M."/>
            <person name="Barrangou R."/>
            <person name="Klaenhammer T.R."/>
            <person name="Caufield P.W."/>
            <person name="Cui Y."/>
            <person name="Zhang H."/>
            <person name="O'Toole P.W."/>
        </authorList>
    </citation>
    <scope>NUCLEOTIDE SEQUENCE [LARGE SCALE GENOMIC DNA]</scope>
    <source>
        <strain evidence="2 3">DSM 5007</strain>
    </source>
</reference>
<keyword evidence="1" id="KW-1133">Transmembrane helix</keyword>
<sequence>MRQSSTKKGKTGKFIRGLIFSICVLFIFYLIIGYFGLTASQKTGGFMFSWYGMFAVSIYVIVRCIYPKARLMNIFKIKWFH</sequence>
<dbReference type="Proteomes" id="UP000051820">
    <property type="component" value="Unassembled WGS sequence"/>
</dbReference>
<dbReference type="RefSeq" id="WP_162097675.1">
    <property type="nucleotide sequence ID" value="NZ_AZGF01000050.1"/>
</dbReference>
<name>A0A0R1VUH8_9LACO</name>
<dbReference type="AlphaFoldDB" id="A0A0R1VUH8"/>
<accession>A0A0R1VUH8</accession>
<dbReference type="EMBL" id="AZGF01000050">
    <property type="protein sequence ID" value="KRM09061.1"/>
    <property type="molecule type" value="Genomic_DNA"/>
</dbReference>